<dbReference type="Proteomes" id="UP000606720">
    <property type="component" value="Unassembled WGS sequence"/>
</dbReference>
<dbReference type="Pfam" id="PF01643">
    <property type="entry name" value="Acyl-ACP_TE"/>
    <property type="match status" value="1"/>
</dbReference>
<evidence type="ECO:0000256" key="5">
    <source>
        <dbReference type="ARBA" id="ARBA00022946"/>
    </source>
</evidence>
<keyword evidence="11" id="KW-1185">Reference proteome</keyword>
<dbReference type="EMBL" id="JACOPH010000023">
    <property type="protein sequence ID" value="MBC5715521.1"/>
    <property type="molecule type" value="Genomic_DNA"/>
</dbReference>
<dbReference type="InterPro" id="IPR045023">
    <property type="entry name" value="FATA/B"/>
</dbReference>
<protein>
    <submittedName>
        <fullName evidence="10">Acyl-[acyl-carrier-protein] thioesterase</fullName>
    </submittedName>
</protein>
<keyword evidence="4" id="KW-0276">Fatty acid metabolism</keyword>
<evidence type="ECO:0000256" key="1">
    <source>
        <dbReference type="ARBA" id="ARBA00006500"/>
    </source>
</evidence>
<dbReference type="PANTHER" id="PTHR31727:SF6">
    <property type="entry name" value="OLEOYL-ACYL CARRIER PROTEIN THIOESTERASE 1, CHLOROPLASTIC"/>
    <property type="match status" value="1"/>
</dbReference>
<dbReference type="Gene3D" id="3.10.129.10">
    <property type="entry name" value="Hotdog Thioesterase"/>
    <property type="match status" value="1"/>
</dbReference>
<dbReference type="SUPFAM" id="SSF54637">
    <property type="entry name" value="Thioesterase/thiol ester dehydrase-isomerase"/>
    <property type="match status" value="2"/>
</dbReference>
<evidence type="ECO:0000259" key="9">
    <source>
        <dbReference type="Pfam" id="PF20791"/>
    </source>
</evidence>
<dbReference type="Pfam" id="PF20791">
    <property type="entry name" value="Acyl-ACP_TE_C"/>
    <property type="match status" value="1"/>
</dbReference>
<evidence type="ECO:0000256" key="2">
    <source>
        <dbReference type="ARBA" id="ARBA00022516"/>
    </source>
</evidence>
<dbReference type="RefSeq" id="WP_186867821.1">
    <property type="nucleotide sequence ID" value="NZ_JACOPH010000023.1"/>
</dbReference>
<sequence>MFRFDSVVRYSEIDADRYMTLPAVLDILQDCCTFHSEHLEIGIDYLKEHERAWVLSAWQVVIDRYPKMGEKISAYTWPYEFKGFMGNRNFKIEDEAGNIIVYANSVWVYIDTATGRPVRVSQEVAETYQLEPPFEMETADRKIPLPDAMEEKEQIRAGRFCIDTNQHVNNSKYVMMAEEYLPEDFKVRELRVEYKKAAVLGDVIYPKVKIKDHQAVVALENEQGKPYAVVQFMEDKV</sequence>
<dbReference type="GO" id="GO:0000036">
    <property type="term" value="F:acyl carrier activity"/>
    <property type="evidence" value="ECO:0007669"/>
    <property type="project" value="TreeGrafter"/>
</dbReference>
<dbReference type="InterPro" id="IPR002864">
    <property type="entry name" value="Acyl-ACP_thioesterase_NHD"/>
</dbReference>
<comment type="caution">
    <text evidence="10">The sequence shown here is derived from an EMBL/GenBank/DDBJ whole genome shotgun (WGS) entry which is preliminary data.</text>
</comment>
<reference evidence="10" key="1">
    <citation type="submission" date="2020-08" db="EMBL/GenBank/DDBJ databases">
        <title>Genome public.</title>
        <authorList>
            <person name="Liu C."/>
            <person name="Sun Q."/>
        </authorList>
    </citation>
    <scope>NUCLEOTIDE SEQUENCE</scope>
    <source>
        <strain evidence="10">BX1005</strain>
    </source>
</reference>
<accession>A0A923RU77</accession>
<evidence type="ECO:0000313" key="10">
    <source>
        <dbReference type="EMBL" id="MBC5715521.1"/>
    </source>
</evidence>
<dbReference type="AlphaFoldDB" id="A0A923RU77"/>
<keyword evidence="3" id="KW-0378">Hydrolase</keyword>
<keyword evidence="5" id="KW-0809">Transit peptide</keyword>
<organism evidence="10 11">
    <name type="scientific">Roseburia zhanii</name>
    <dbReference type="NCBI Taxonomy" id="2763064"/>
    <lineage>
        <taxon>Bacteria</taxon>
        <taxon>Bacillati</taxon>
        <taxon>Bacillota</taxon>
        <taxon>Clostridia</taxon>
        <taxon>Lachnospirales</taxon>
        <taxon>Lachnospiraceae</taxon>
        <taxon>Roseburia</taxon>
    </lineage>
</organism>
<feature type="domain" description="Acyl-ACP thioesterase-like C-terminal" evidence="9">
    <location>
        <begin position="151"/>
        <end position="214"/>
    </location>
</feature>
<evidence type="ECO:0000256" key="7">
    <source>
        <dbReference type="ARBA" id="ARBA00023160"/>
    </source>
</evidence>
<dbReference type="PANTHER" id="PTHR31727">
    <property type="entry name" value="OLEOYL-ACYL CARRIER PROTEIN THIOESTERASE 1, CHLOROPLASTIC"/>
    <property type="match status" value="1"/>
</dbReference>
<evidence type="ECO:0000256" key="4">
    <source>
        <dbReference type="ARBA" id="ARBA00022832"/>
    </source>
</evidence>
<evidence type="ECO:0000259" key="8">
    <source>
        <dbReference type="Pfam" id="PF01643"/>
    </source>
</evidence>
<keyword evidence="7" id="KW-0275">Fatty acid biosynthesis</keyword>
<proteinExistence type="inferred from homology"/>
<evidence type="ECO:0000313" key="11">
    <source>
        <dbReference type="Proteomes" id="UP000606720"/>
    </source>
</evidence>
<gene>
    <name evidence="10" type="ORF">H8S17_15200</name>
</gene>
<dbReference type="InterPro" id="IPR049427">
    <property type="entry name" value="Acyl-ACP_TE_C"/>
</dbReference>
<dbReference type="GO" id="GO:0016297">
    <property type="term" value="F:fatty acyl-[ACP] hydrolase activity"/>
    <property type="evidence" value="ECO:0007669"/>
    <property type="project" value="InterPro"/>
</dbReference>
<evidence type="ECO:0000256" key="3">
    <source>
        <dbReference type="ARBA" id="ARBA00022801"/>
    </source>
</evidence>
<name>A0A923RU77_9FIRM</name>
<comment type="similarity">
    <text evidence="1">Belongs to the acyl-ACP thioesterase family.</text>
</comment>
<feature type="domain" description="Acyl-ACP thioesterase N-terminal hotdog" evidence="8">
    <location>
        <begin position="7"/>
        <end position="128"/>
    </location>
</feature>
<evidence type="ECO:0000256" key="6">
    <source>
        <dbReference type="ARBA" id="ARBA00023098"/>
    </source>
</evidence>
<dbReference type="CDD" id="cd00586">
    <property type="entry name" value="4HBT"/>
    <property type="match status" value="1"/>
</dbReference>
<keyword evidence="2" id="KW-0444">Lipid biosynthesis</keyword>
<dbReference type="InterPro" id="IPR029069">
    <property type="entry name" value="HotDog_dom_sf"/>
</dbReference>
<keyword evidence="6" id="KW-0443">Lipid metabolism</keyword>